<dbReference type="Pfam" id="PF09195">
    <property type="entry name" value="Endonuc-BglII"/>
    <property type="match status" value="1"/>
</dbReference>
<gene>
    <name evidence="1" type="ORF">ABIC55_002636</name>
</gene>
<comment type="caution">
    <text evidence="1">The sequence shown here is derived from an EMBL/GenBank/DDBJ whole genome shotgun (WGS) entry which is preliminary data.</text>
</comment>
<evidence type="ECO:0000313" key="1">
    <source>
        <dbReference type="EMBL" id="MET3657549.1"/>
    </source>
</evidence>
<proteinExistence type="predicted"/>
<reference evidence="1 2" key="1">
    <citation type="submission" date="2024-06" db="EMBL/GenBank/DDBJ databases">
        <title>Sorghum-associated microbial communities from plants grown in Nebraska, USA.</title>
        <authorList>
            <person name="Schachtman D."/>
        </authorList>
    </citation>
    <scope>NUCLEOTIDE SEQUENCE [LARGE SCALE GENOMIC DNA]</scope>
    <source>
        <strain evidence="1 2">1288</strain>
    </source>
</reference>
<keyword evidence="2" id="KW-1185">Reference proteome</keyword>
<name>A0ABV2K903_SPOPS</name>
<organism evidence="1 2">
    <name type="scientific">Sporosarcina psychrophila</name>
    <name type="common">Bacillus psychrophilus</name>
    <dbReference type="NCBI Taxonomy" id="1476"/>
    <lineage>
        <taxon>Bacteria</taxon>
        <taxon>Bacillati</taxon>
        <taxon>Bacillota</taxon>
        <taxon>Bacilli</taxon>
        <taxon>Bacillales</taxon>
        <taxon>Caryophanaceae</taxon>
        <taxon>Sporosarcina</taxon>
    </lineage>
</organism>
<dbReference type="Gene3D" id="3.40.91.20">
    <property type="match status" value="1"/>
</dbReference>
<dbReference type="SUPFAM" id="SSF52980">
    <property type="entry name" value="Restriction endonuclease-like"/>
    <property type="match status" value="1"/>
</dbReference>
<sequence length="228" mass="26108">MNYHIHSHRNALTILENEEEFRDSWNEIQYILNNLTDERIIECFNTHFTSSNKSLSKAINKLLKEDFSKLNWSTESPIFQETQYKNKRNKTWRLDMAKNNISVEVAFNHGGTTAWNLLKPVLASELNHVQKAIQTKMGVIICATQGLKKTGNFDNAIGTYEKYLLHLKPMMNQLSVPMLLIGLEAPETFVVSERNVGNRKLGEILMIHDTELLSSSTSSLTEVLDLPK</sequence>
<dbReference type="InterPro" id="IPR011338">
    <property type="entry name" value="BamHI/BglII/BstY"/>
</dbReference>
<dbReference type="Proteomes" id="UP001549104">
    <property type="component" value="Unassembled WGS sequence"/>
</dbReference>
<evidence type="ECO:0008006" key="3">
    <source>
        <dbReference type="Google" id="ProtNLM"/>
    </source>
</evidence>
<dbReference type="InterPro" id="IPR011335">
    <property type="entry name" value="Restrct_endonuc-II-like"/>
</dbReference>
<dbReference type="InterPro" id="IPR015278">
    <property type="entry name" value="BglII-like"/>
</dbReference>
<dbReference type="RefSeq" id="WP_354313399.1">
    <property type="nucleotide sequence ID" value="NZ_JBEPME010000003.1"/>
</dbReference>
<evidence type="ECO:0000313" key="2">
    <source>
        <dbReference type="Proteomes" id="UP001549104"/>
    </source>
</evidence>
<accession>A0ABV2K903</accession>
<protein>
    <recommendedName>
        <fullName evidence="3">Restriction endonuclease BglII</fullName>
    </recommendedName>
</protein>
<dbReference type="EMBL" id="JBEPME010000003">
    <property type="protein sequence ID" value="MET3657549.1"/>
    <property type="molecule type" value="Genomic_DNA"/>
</dbReference>